<sequence>MNEKNYSIAAPSLFINEKNHIVSVSPSLSYEKTYCVSISIANPFGENVHEFPVSMPPNSRFKAVKEDNAGVFATKVNRIKGVLSDVISRASRDIIEIDASITTLNAFHIDRNVNIDISEMENLTQSRCFAIDITDDESAQQRSRIFDMGHVKEELADKPFDMHEITIVNESIMSRTTDEYEMNEVIEEELLHKKIREFATEVEELPEWVKVARVLYGEKFYESILAERKEKELQSNIFENGTGEIVIKELTAVTTHPLEMADRCIHEVVASYEEYDLFNDLGIPVYLPDYDLFARIQRELKADYTKFDTADRNIIQVDGGSISFELAEREHIEIIAAVPTDETFIRKNLSLELETFDIEDSKRTQNEVIASSARYEQANKIHSCHESEIEDETQSIRVTNELTGNSIEVLESMDNKGRELAIDVVNTAGDFVLTRDLIAENIIGFDNATREKELIHTILDNGTNAHKVVPEVIADSIESREFNRKSQNILSYITTDELSTRENKQIDVIEGESSTAERSVIELEAKNEEMDLFEGMGLPVYLPDYDLFARVKRELQATTVLSDIMDRSKVTITSEIVDSIDMERCTPNIITDVSGIIDIKRPVLELDSQIANDYDAADTPAKQSLILELDTFDRDVSVATDIEEFERFNRDTCIESSVAEFEPAEKVLGIDTEIIESELFIINKFIDTECIQFDDFIVNNIYPTEIIEVDENRKVQKEKPKLWLCHSRSSWWTNSNWKKTR</sequence>
<gene>
    <name evidence="1" type="ORF">D7J84_28920</name>
</gene>
<evidence type="ECO:0000313" key="2">
    <source>
        <dbReference type="Proteomes" id="UP000269847"/>
    </source>
</evidence>
<dbReference type="EMBL" id="CP032610">
    <property type="protein sequence ID" value="AYF85045.1"/>
    <property type="molecule type" value="Genomic_DNA"/>
</dbReference>
<organism evidence="1 2">
    <name type="scientific">Bacillus thuringiensis</name>
    <dbReference type="NCBI Taxonomy" id="1428"/>
    <lineage>
        <taxon>Bacteria</taxon>
        <taxon>Bacillati</taxon>
        <taxon>Bacillota</taxon>
        <taxon>Bacilli</taxon>
        <taxon>Bacillales</taxon>
        <taxon>Bacillaceae</taxon>
        <taxon>Bacillus</taxon>
        <taxon>Bacillus cereus group</taxon>
    </lineage>
</organism>
<accession>A0A9W3VH20</accession>
<geneLocation type="plasmid" evidence="1 2">
    <name>p.3</name>
</geneLocation>
<protein>
    <submittedName>
        <fullName evidence="1">Uncharacterized protein</fullName>
    </submittedName>
</protein>
<name>A0A9W3VH20_BACTU</name>
<dbReference type="AlphaFoldDB" id="A0A9W3VH20"/>
<dbReference type="RefSeq" id="WP_061457125.1">
    <property type="nucleotide sequence ID" value="NZ_CP014286.1"/>
</dbReference>
<keyword evidence="1" id="KW-0614">Plasmid</keyword>
<evidence type="ECO:0000313" key="1">
    <source>
        <dbReference type="EMBL" id="AYF85045.1"/>
    </source>
</evidence>
<proteinExistence type="predicted"/>
<dbReference type="Proteomes" id="UP000269847">
    <property type="component" value="Plasmid p.3"/>
</dbReference>
<reference evidence="1 2" key="1">
    <citation type="submission" date="2018-09" db="EMBL/GenBank/DDBJ databases">
        <title>Complete genome of Bacillus thuringiensis strain QZL38.</title>
        <authorList>
            <person name="Song F."/>
        </authorList>
    </citation>
    <scope>NUCLEOTIDE SEQUENCE [LARGE SCALE GENOMIC DNA]</scope>
    <source>
        <strain evidence="1 2">QZL38</strain>
        <plasmid evidence="1 2">p.3</plasmid>
    </source>
</reference>